<dbReference type="CDD" id="cd00293">
    <property type="entry name" value="USP-like"/>
    <property type="match status" value="1"/>
</dbReference>
<evidence type="ECO:0000259" key="2">
    <source>
        <dbReference type="Pfam" id="PF00582"/>
    </source>
</evidence>
<organism evidence="3 4">
    <name type="scientific">Saccharopolyspora rhizosphaerae</name>
    <dbReference type="NCBI Taxonomy" id="2492662"/>
    <lineage>
        <taxon>Bacteria</taxon>
        <taxon>Bacillati</taxon>
        <taxon>Actinomycetota</taxon>
        <taxon>Actinomycetes</taxon>
        <taxon>Pseudonocardiales</taxon>
        <taxon>Pseudonocardiaceae</taxon>
        <taxon>Saccharopolyspora</taxon>
    </lineage>
</organism>
<gene>
    <name evidence="3" type="ORF">EIL87_21620</name>
</gene>
<dbReference type="OrthoDB" id="5244367at2"/>
<keyword evidence="4" id="KW-1185">Reference proteome</keyword>
<evidence type="ECO:0000313" key="4">
    <source>
        <dbReference type="Proteomes" id="UP000274515"/>
    </source>
</evidence>
<dbReference type="Proteomes" id="UP000274515">
    <property type="component" value="Unassembled WGS sequence"/>
</dbReference>
<protein>
    <submittedName>
        <fullName evidence="3">Universal stress protein</fullName>
    </submittedName>
</protein>
<dbReference type="InterPro" id="IPR006016">
    <property type="entry name" value="UspA"/>
</dbReference>
<dbReference type="EMBL" id="RSAA01000021">
    <property type="protein sequence ID" value="RRO13964.1"/>
    <property type="molecule type" value="Genomic_DNA"/>
</dbReference>
<proteinExistence type="inferred from homology"/>
<sequence length="145" mass="15436">MEGSKPRIVVGVDGSGGSRAALRWALGYAEWCGGRVVAVFACGVPALIDVALMLPEEERVLTVGERELRKAVDETCAELDTGIPVERRVVRQDAVRALLDEARDSDLLVVGRRGHGRFAQVLLGSVSRHCVNHAPCPVVVVSGPG</sequence>
<dbReference type="Pfam" id="PF00582">
    <property type="entry name" value="Usp"/>
    <property type="match status" value="1"/>
</dbReference>
<dbReference type="PANTHER" id="PTHR31964">
    <property type="entry name" value="ADENINE NUCLEOTIDE ALPHA HYDROLASES-LIKE SUPERFAMILY PROTEIN"/>
    <property type="match status" value="1"/>
</dbReference>
<comment type="similarity">
    <text evidence="1">Belongs to the universal stress protein A family.</text>
</comment>
<name>A0A426JL92_9PSEU</name>
<evidence type="ECO:0000313" key="3">
    <source>
        <dbReference type="EMBL" id="RRO13964.1"/>
    </source>
</evidence>
<dbReference type="InterPro" id="IPR014729">
    <property type="entry name" value="Rossmann-like_a/b/a_fold"/>
</dbReference>
<dbReference type="PANTHER" id="PTHR31964:SF113">
    <property type="entry name" value="USPA DOMAIN-CONTAINING PROTEIN"/>
    <property type="match status" value="1"/>
</dbReference>
<dbReference type="PRINTS" id="PR01438">
    <property type="entry name" value="UNVRSLSTRESS"/>
</dbReference>
<dbReference type="Gene3D" id="3.40.50.620">
    <property type="entry name" value="HUPs"/>
    <property type="match status" value="1"/>
</dbReference>
<dbReference type="InterPro" id="IPR006015">
    <property type="entry name" value="Universal_stress_UspA"/>
</dbReference>
<evidence type="ECO:0000256" key="1">
    <source>
        <dbReference type="ARBA" id="ARBA00008791"/>
    </source>
</evidence>
<feature type="domain" description="UspA" evidence="2">
    <location>
        <begin position="7"/>
        <end position="141"/>
    </location>
</feature>
<reference evidence="3 4" key="1">
    <citation type="submission" date="2018-11" db="EMBL/GenBank/DDBJ databases">
        <title>Saccharopolyspora rhizosphaerae sp. nov., an actinomycete isolated from rhizosphere soil in Thailand.</title>
        <authorList>
            <person name="Intra B."/>
            <person name="Euanorasetr J."/>
            <person name="Take A."/>
            <person name="Inahashi Y."/>
            <person name="Mori M."/>
            <person name="Panbangred W."/>
            <person name="Matsumoto A."/>
        </authorList>
    </citation>
    <scope>NUCLEOTIDE SEQUENCE [LARGE SCALE GENOMIC DNA]</scope>
    <source>
        <strain evidence="3 4">H219</strain>
    </source>
</reference>
<dbReference type="RefSeq" id="WP_125092427.1">
    <property type="nucleotide sequence ID" value="NZ_RSAA01000021.1"/>
</dbReference>
<accession>A0A426JL92</accession>
<comment type="caution">
    <text evidence="3">The sequence shown here is derived from an EMBL/GenBank/DDBJ whole genome shotgun (WGS) entry which is preliminary data.</text>
</comment>
<dbReference type="SUPFAM" id="SSF52402">
    <property type="entry name" value="Adenine nucleotide alpha hydrolases-like"/>
    <property type="match status" value="1"/>
</dbReference>
<dbReference type="AlphaFoldDB" id="A0A426JL92"/>